<dbReference type="GO" id="GO:0005524">
    <property type="term" value="F:ATP binding"/>
    <property type="evidence" value="ECO:0007669"/>
    <property type="project" value="UniProtKB-KW"/>
</dbReference>
<gene>
    <name evidence="9" type="ORF">K493DRAFT_411631</name>
</gene>
<dbReference type="FunCoup" id="A0A1Y1XDS3">
    <property type="interactions" value="6"/>
</dbReference>
<dbReference type="Proteomes" id="UP000193498">
    <property type="component" value="Unassembled WGS sequence"/>
</dbReference>
<dbReference type="GO" id="GO:0006741">
    <property type="term" value="P:NADP+ biosynthetic process"/>
    <property type="evidence" value="ECO:0007669"/>
    <property type="project" value="InterPro"/>
</dbReference>
<dbReference type="Pfam" id="PF01513">
    <property type="entry name" value="NAD_kinase"/>
    <property type="match status" value="1"/>
</dbReference>
<evidence type="ECO:0000256" key="2">
    <source>
        <dbReference type="ARBA" id="ARBA00022679"/>
    </source>
</evidence>
<dbReference type="PANTHER" id="PTHR20275:SF26">
    <property type="entry name" value="NADH KINASE POS5, MITOCHONDRIAL"/>
    <property type="match status" value="1"/>
</dbReference>
<evidence type="ECO:0000256" key="8">
    <source>
        <dbReference type="SAM" id="MobiDB-lite"/>
    </source>
</evidence>
<evidence type="ECO:0000256" key="4">
    <source>
        <dbReference type="ARBA" id="ARBA00022777"/>
    </source>
</evidence>
<keyword evidence="10" id="KW-1185">Reference proteome</keyword>
<feature type="region of interest" description="Disordered" evidence="8">
    <location>
        <begin position="43"/>
        <end position="66"/>
    </location>
</feature>
<dbReference type="InterPro" id="IPR002504">
    <property type="entry name" value="NADK"/>
</dbReference>
<keyword evidence="3" id="KW-0547">Nucleotide-binding</keyword>
<protein>
    <submittedName>
        <fullName evidence="9">NADH kinase</fullName>
    </submittedName>
</protein>
<evidence type="ECO:0000256" key="5">
    <source>
        <dbReference type="ARBA" id="ARBA00022840"/>
    </source>
</evidence>
<accession>A0A1Y1XDS3</accession>
<evidence type="ECO:0000256" key="1">
    <source>
        <dbReference type="ARBA" id="ARBA00010995"/>
    </source>
</evidence>
<dbReference type="GO" id="GO:0019674">
    <property type="term" value="P:NAD+ metabolic process"/>
    <property type="evidence" value="ECO:0007669"/>
    <property type="project" value="InterPro"/>
</dbReference>
<evidence type="ECO:0000256" key="7">
    <source>
        <dbReference type="ARBA" id="ARBA00023027"/>
    </source>
</evidence>
<name>A0A1Y1XDS3_9FUNG</name>
<dbReference type="Gene3D" id="2.60.200.30">
    <property type="entry name" value="Probable inorganic polyphosphate/atp-NAD kinase, domain 2"/>
    <property type="match status" value="1"/>
</dbReference>
<dbReference type="SUPFAM" id="SSF111331">
    <property type="entry name" value="NAD kinase/diacylglycerol kinase-like"/>
    <property type="match status" value="1"/>
</dbReference>
<keyword evidence="4 9" id="KW-0418">Kinase</keyword>
<keyword evidence="5" id="KW-0067">ATP-binding</keyword>
<dbReference type="InterPro" id="IPR017438">
    <property type="entry name" value="ATP-NAD_kinase_N"/>
</dbReference>
<keyword evidence="2" id="KW-0808">Transferase</keyword>
<evidence type="ECO:0000256" key="3">
    <source>
        <dbReference type="ARBA" id="ARBA00022741"/>
    </source>
</evidence>
<dbReference type="InterPro" id="IPR017437">
    <property type="entry name" value="ATP-NAD_kinase_PpnK-typ_C"/>
</dbReference>
<keyword evidence="7" id="KW-0520">NAD</keyword>
<dbReference type="Gene3D" id="3.40.50.10330">
    <property type="entry name" value="Probable inorganic polyphosphate/atp-NAD kinase, domain 1"/>
    <property type="match status" value="1"/>
</dbReference>
<dbReference type="AlphaFoldDB" id="A0A1Y1XDS3"/>
<dbReference type="InterPro" id="IPR016064">
    <property type="entry name" value="NAD/diacylglycerol_kinase_sf"/>
</dbReference>
<evidence type="ECO:0000256" key="6">
    <source>
        <dbReference type="ARBA" id="ARBA00022857"/>
    </source>
</evidence>
<dbReference type="EMBL" id="MCFE01000626">
    <property type="protein sequence ID" value="ORX83857.1"/>
    <property type="molecule type" value="Genomic_DNA"/>
</dbReference>
<dbReference type="FunFam" id="2.60.200.30:FF:000009">
    <property type="entry name" value="Poly(P)/ATP NAD kinase"/>
    <property type="match status" value="1"/>
</dbReference>
<proteinExistence type="inferred from homology"/>
<dbReference type="GO" id="GO:0003951">
    <property type="term" value="F:NAD+ kinase activity"/>
    <property type="evidence" value="ECO:0007669"/>
    <property type="project" value="InterPro"/>
</dbReference>
<evidence type="ECO:0000313" key="9">
    <source>
        <dbReference type="EMBL" id="ORX83857.1"/>
    </source>
</evidence>
<keyword evidence="6" id="KW-0521">NADP</keyword>
<evidence type="ECO:0000313" key="10">
    <source>
        <dbReference type="Proteomes" id="UP000193498"/>
    </source>
</evidence>
<reference evidence="9 10" key="1">
    <citation type="submission" date="2016-07" db="EMBL/GenBank/DDBJ databases">
        <title>Pervasive Adenine N6-methylation of Active Genes in Fungi.</title>
        <authorList>
            <consortium name="DOE Joint Genome Institute"/>
            <person name="Mondo S.J."/>
            <person name="Dannebaum R.O."/>
            <person name="Kuo R.C."/>
            <person name="Labutti K."/>
            <person name="Haridas S."/>
            <person name="Kuo A."/>
            <person name="Salamov A."/>
            <person name="Ahrendt S.R."/>
            <person name="Lipzen A."/>
            <person name="Sullivan W."/>
            <person name="Andreopoulos W.B."/>
            <person name="Clum A."/>
            <person name="Lindquist E."/>
            <person name="Daum C."/>
            <person name="Ramamoorthy G.K."/>
            <person name="Gryganskyi A."/>
            <person name="Culley D."/>
            <person name="Magnuson J.K."/>
            <person name="James T.Y."/>
            <person name="O'Malley M.A."/>
            <person name="Stajich J.E."/>
            <person name="Spatafora J.W."/>
            <person name="Visel A."/>
            <person name="Grigoriev I.V."/>
        </authorList>
    </citation>
    <scope>NUCLEOTIDE SEQUENCE [LARGE SCALE GENOMIC DNA]</scope>
    <source>
        <strain evidence="9 10">CBS 931.73</strain>
    </source>
</reference>
<dbReference type="Pfam" id="PF20143">
    <property type="entry name" value="NAD_kinase_C"/>
    <property type="match status" value="1"/>
</dbReference>
<dbReference type="OrthoDB" id="24581at2759"/>
<dbReference type="HAMAP" id="MF_00361">
    <property type="entry name" value="NAD_kinase"/>
    <property type="match status" value="1"/>
</dbReference>
<dbReference type="InParanoid" id="A0A1Y1XDS3"/>
<dbReference type="PANTHER" id="PTHR20275">
    <property type="entry name" value="NAD KINASE"/>
    <property type="match status" value="1"/>
</dbReference>
<dbReference type="STRING" id="1314790.A0A1Y1XDS3"/>
<comment type="caution">
    <text evidence="9">The sequence shown here is derived from an EMBL/GenBank/DDBJ whole genome shotgun (WGS) entry which is preliminary data.</text>
</comment>
<sequence length="392" mass="43392">MLPLSINEVSLLRKLFASSGGFIRSRRFTSKLATTSVLPNKVASRRQPLPAGGKAEASPVPSPGRCSRLVWDRQPRTVLLVKKPNDPRTEQKLSETVRWIHERHPEMNIVLEPSVARRVQKDFPYVYVVPEGDLGEYERTVDFVVTLGGDGTIMHVSTLFGGPAPPVLSFSMGTLGFLIRHHIQDFEQAFDRMLHGKVSLLDRMRLVCSIYRAEGERMVWKKTATKDMLAMNEINVHRGRSPHLARLDVQVNGHDLTTGLSDGLLIATPTGSTAYSLSAGGAIVHPAVQTLLLTPVCPRSLSFRPVLFPIDTSLRLKLSTGSRGRADVSIDGRVICVLPKGGYVEVRASQYPLPCVNNPLEGNAWVRDINQLLKWNQGFATKTSVLENHRAQ</sequence>
<comment type="similarity">
    <text evidence="1">Belongs to the NAD kinase family.</text>
</comment>
<organism evidence="9 10">
    <name type="scientific">Basidiobolus meristosporus CBS 931.73</name>
    <dbReference type="NCBI Taxonomy" id="1314790"/>
    <lineage>
        <taxon>Eukaryota</taxon>
        <taxon>Fungi</taxon>
        <taxon>Fungi incertae sedis</taxon>
        <taxon>Zoopagomycota</taxon>
        <taxon>Entomophthoromycotina</taxon>
        <taxon>Basidiobolomycetes</taxon>
        <taxon>Basidiobolales</taxon>
        <taxon>Basidiobolaceae</taxon>
        <taxon>Basidiobolus</taxon>
    </lineage>
</organism>